<keyword evidence="12" id="KW-1185">Reference proteome</keyword>
<evidence type="ECO:0000256" key="9">
    <source>
        <dbReference type="PIRSR" id="PIRSR600760-2"/>
    </source>
</evidence>
<comment type="caution">
    <text evidence="11">The sequence shown here is derived from an EMBL/GenBank/DDBJ whole genome shotgun (WGS) entry which is preliminary data.</text>
</comment>
<feature type="binding site" evidence="9">
    <location>
        <position position="214"/>
    </location>
    <ligand>
        <name>Mg(2+)</name>
        <dbReference type="ChEBI" id="CHEBI:18420"/>
        <label>1</label>
        <note>catalytic</note>
    </ligand>
</feature>
<name>A0A6L9MH47_9HYPH</name>
<dbReference type="EC" id="3.1.3.25" evidence="4 10"/>
<evidence type="ECO:0000256" key="10">
    <source>
        <dbReference type="RuleBase" id="RU364068"/>
    </source>
</evidence>
<dbReference type="GO" id="GO:0008934">
    <property type="term" value="F:inositol monophosphate 1-phosphatase activity"/>
    <property type="evidence" value="ECO:0007669"/>
    <property type="project" value="InterPro"/>
</dbReference>
<dbReference type="InterPro" id="IPR000760">
    <property type="entry name" value="Inositol_monophosphatase-like"/>
</dbReference>
<dbReference type="FunFam" id="3.30.540.10:FF:000003">
    <property type="entry name" value="Inositol-1-monophosphatase"/>
    <property type="match status" value="1"/>
</dbReference>
<evidence type="ECO:0000256" key="7">
    <source>
        <dbReference type="ARBA" id="ARBA00022801"/>
    </source>
</evidence>
<dbReference type="GO" id="GO:0007165">
    <property type="term" value="P:signal transduction"/>
    <property type="evidence" value="ECO:0007669"/>
    <property type="project" value="TreeGrafter"/>
</dbReference>
<protein>
    <recommendedName>
        <fullName evidence="5 10">Inositol-1-monophosphatase</fullName>
        <ecNumber evidence="4 10">3.1.3.25</ecNumber>
    </recommendedName>
</protein>
<comment type="similarity">
    <text evidence="3 10">Belongs to the inositol monophosphatase superfamily.</text>
</comment>
<dbReference type="InterPro" id="IPR022337">
    <property type="entry name" value="Inositol_monophosphatase_SuhB"/>
</dbReference>
<sequence>MARSALLNVMVQAAMKAGRGLIRDFGEVENLQVSMKGPADFVSNADRRAEEVIFQELSRARPDWGFLMEERGTVEGRDPQHRWIVDPLDGTTNFLHGLPMFAISIALERDGQLVAGVILNPAMDELFTAEKGGGAFLNDRRLRVAARKSLPESLFATGIPFLGQGDHAAALYEMRQIMGETSGIRRMGAAALDLAYVAAGRFDGYWERALRPWDVAAGAVLIREAGGFLSGMDGEKFDHMQGDVACGNEFMHKSLVEQLQQATLRRKAASATLSALPRRNSGNLTRI</sequence>
<dbReference type="PRINTS" id="PR00377">
    <property type="entry name" value="IMPHPHTASES"/>
</dbReference>
<comment type="catalytic activity">
    <reaction evidence="1 10">
        <text>a myo-inositol phosphate + H2O = myo-inositol + phosphate</text>
        <dbReference type="Rhea" id="RHEA:24056"/>
        <dbReference type="ChEBI" id="CHEBI:15377"/>
        <dbReference type="ChEBI" id="CHEBI:17268"/>
        <dbReference type="ChEBI" id="CHEBI:43474"/>
        <dbReference type="ChEBI" id="CHEBI:84139"/>
        <dbReference type="EC" id="3.1.3.25"/>
    </reaction>
</comment>
<keyword evidence="7 10" id="KW-0378">Hydrolase</keyword>
<evidence type="ECO:0000256" key="4">
    <source>
        <dbReference type="ARBA" id="ARBA00013106"/>
    </source>
</evidence>
<dbReference type="PROSITE" id="PS00630">
    <property type="entry name" value="IMP_2"/>
    <property type="match status" value="1"/>
</dbReference>
<dbReference type="Proteomes" id="UP000476332">
    <property type="component" value="Unassembled WGS sequence"/>
</dbReference>
<dbReference type="InterPro" id="IPR020550">
    <property type="entry name" value="Inositol_monophosphatase_CS"/>
</dbReference>
<evidence type="ECO:0000256" key="2">
    <source>
        <dbReference type="ARBA" id="ARBA00001946"/>
    </source>
</evidence>
<evidence type="ECO:0000313" key="11">
    <source>
        <dbReference type="EMBL" id="NDV87154.1"/>
    </source>
</evidence>
<dbReference type="Pfam" id="PF00459">
    <property type="entry name" value="Inositol_P"/>
    <property type="match status" value="1"/>
</dbReference>
<gene>
    <name evidence="11" type="ORF">GTW51_10620</name>
</gene>
<comment type="cofactor">
    <cofactor evidence="2 9 10">
        <name>Mg(2+)</name>
        <dbReference type="ChEBI" id="CHEBI:18420"/>
    </cofactor>
</comment>
<dbReference type="GO" id="GO:0006020">
    <property type="term" value="P:inositol metabolic process"/>
    <property type="evidence" value="ECO:0007669"/>
    <property type="project" value="TreeGrafter"/>
</dbReference>
<keyword evidence="6 9" id="KW-0479">Metal-binding</keyword>
<dbReference type="FunFam" id="3.40.190.80:FF:000020">
    <property type="entry name" value="Fructose-1,6-bisphosphatase/inositol-1-monophosphatase"/>
    <property type="match status" value="1"/>
</dbReference>
<dbReference type="AlphaFoldDB" id="A0A6L9MH47"/>
<dbReference type="InterPro" id="IPR033942">
    <property type="entry name" value="IMPase"/>
</dbReference>
<organism evidence="11 12">
    <name type="scientific">Aurantimonas aggregata</name>
    <dbReference type="NCBI Taxonomy" id="2047720"/>
    <lineage>
        <taxon>Bacteria</taxon>
        <taxon>Pseudomonadati</taxon>
        <taxon>Pseudomonadota</taxon>
        <taxon>Alphaproteobacteria</taxon>
        <taxon>Hyphomicrobiales</taxon>
        <taxon>Aurantimonadaceae</taxon>
        <taxon>Aurantimonas</taxon>
    </lineage>
</organism>
<dbReference type="PANTHER" id="PTHR20854:SF4">
    <property type="entry name" value="INOSITOL-1-MONOPHOSPHATASE-RELATED"/>
    <property type="match status" value="1"/>
</dbReference>
<dbReference type="SUPFAM" id="SSF56655">
    <property type="entry name" value="Carbohydrate phosphatase"/>
    <property type="match status" value="1"/>
</dbReference>
<evidence type="ECO:0000256" key="6">
    <source>
        <dbReference type="ARBA" id="ARBA00022723"/>
    </source>
</evidence>
<dbReference type="GO" id="GO:0046854">
    <property type="term" value="P:phosphatidylinositol phosphate biosynthetic process"/>
    <property type="evidence" value="ECO:0007669"/>
    <property type="project" value="InterPro"/>
</dbReference>
<dbReference type="Gene3D" id="3.40.190.80">
    <property type="match status" value="1"/>
</dbReference>
<evidence type="ECO:0000256" key="1">
    <source>
        <dbReference type="ARBA" id="ARBA00001033"/>
    </source>
</evidence>
<dbReference type="EMBL" id="JAAAMJ010000006">
    <property type="protein sequence ID" value="NDV87154.1"/>
    <property type="molecule type" value="Genomic_DNA"/>
</dbReference>
<dbReference type="Gene3D" id="3.30.540.10">
    <property type="entry name" value="Fructose-1,6-Bisphosphatase, subunit A, domain 1"/>
    <property type="match status" value="1"/>
</dbReference>
<evidence type="ECO:0000313" key="12">
    <source>
        <dbReference type="Proteomes" id="UP000476332"/>
    </source>
</evidence>
<dbReference type="CDD" id="cd01639">
    <property type="entry name" value="IMPase"/>
    <property type="match status" value="1"/>
</dbReference>
<dbReference type="PROSITE" id="PS00629">
    <property type="entry name" value="IMP_1"/>
    <property type="match status" value="1"/>
</dbReference>
<evidence type="ECO:0000256" key="5">
    <source>
        <dbReference type="ARBA" id="ARBA00019784"/>
    </source>
</evidence>
<feature type="binding site" evidence="9">
    <location>
        <position position="88"/>
    </location>
    <ligand>
        <name>Mg(2+)</name>
        <dbReference type="ChEBI" id="CHEBI:18420"/>
        <label>1</label>
        <note>catalytic</note>
    </ligand>
</feature>
<feature type="binding site" evidence="9">
    <location>
        <position position="69"/>
    </location>
    <ligand>
        <name>Mg(2+)</name>
        <dbReference type="ChEBI" id="CHEBI:18420"/>
        <label>1</label>
        <note>catalytic</note>
    </ligand>
</feature>
<keyword evidence="8 9" id="KW-0460">Magnesium</keyword>
<dbReference type="PRINTS" id="PR01959">
    <property type="entry name" value="SBIMPHPHTASE"/>
</dbReference>
<evidence type="ECO:0000256" key="8">
    <source>
        <dbReference type="ARBA" id="ARBA00022842"/>
    </source>
</evidence>
<accession>A0A6L9MH47</accession>
<dbReference type="PANTHER" id="PTHR20854">
    <property type="entry name" value="INOSITOL MONOPHOSPHATASE"/>
    <property type="match status" value="1"/>
</dbReference>
<dbReference type="GO" id="GO:0046872">
    <property type="term" value="F:metal ion binding"/>
    <property type="evidence" value="ECO:0007669"/>
    <property type="project" value="UniProtKB-KW"/>
</dbReference>
<feature type="binding site" evidence="9">
    <location>
        <position position="89"/>
    </location>
    <ligand>
        <name>Mg(2+)</name>
        <dbReference type="ChEBI" id="CHEBI:18420"/>
        <label>1</label>
        <note>catalytic</note>
    </ligand>
</feature>
<feature type="binding site" evidence="9">
    <location>
        <position position="86"/>
    </location>
    <ligand>
        <name>Mg(2+)</name>
        <dbReference type="ChEBI" id="CHEBI:18420"/>
        <label>1</label>
        <note>catalytic</note>
    </ligand>
</feature>
<reference evidence="11 12" key="1">
    <citation type="submission" date="2020-01" db="EMBL/GenBank/DDBJ databases">
        <title>Genomes of bacteria type strains.</title>
        <authorList>
            <person name="Chen J."/>
            <person name="Zhu S."/>
            <person name="Chen J."/>
        </authorList>
    </citation>
    <scope>NUCLEOTIDE SEQUENCE [LARGE SCALE GENOMIC DNA]</scope>
    <source>
        <strain evidence="11 12">KCTC 52919</strain>
    </source>
</reference>
<evidence type="ECO:0000256" key="3">
    <source>
        <dbReference type="ARBA" id="ARBA00009759"/>
    </source>
</evidence>
<dbReference type="InterPro" id="IPR020583">
    <property type="entry name" value="Inositol_monoP_metal-BS"/>
</dbReference>
<dbReference type="RefSeq" id="WP_163043899.1">
    <property type="nucleotide sequence ID" value="NZ_JAAAMJ010000006.1"/>
</dbReference>
<proteinExistence type="inferred from homology"/>